<name>A0AAV4NBW8_CAEEX</name>
<organism evidence="2 3">
    <name type="scientific">Caerostris extrusa</name>
    <name type="common">Bark spider</name>
    <name type="synonym">Caerostris bankana</name>
    <dbReference type="NCBI Taxonomy" id="172846"/>
    <lineage>
        <taxon>Eukaryota</taxon>
        <taxon>Metazoa</taxon>
        <taxon>Ecdysozoa</taxon>
        <taxon>Arthropoda</taxon>
        <taxon>Chelicerata</taxon>
        <taxon>Arachnida</taxon>
        <taxon>Araneae</taxon>
        <taxon>Araneomorphae</taxon>
        <taxon>Entelegynae</taxon>
        <taxon>Araneoidea</taxon>
        <taxon>Araneidae</taxon>
        <taxon>Caerostris</taxon>
    </lineage>
</organism>
<evidence type="ECO:0000256" key="1">
    <source>
        <dbReference type="SAM" id="MobiDB-lite"/>
    </source>
</evidence>
<feature type="region of interest" description="Disordered" evidence="1">
    <location>
        <begin position="1"/>
        <end position="44"/>
    </location>
</feature>
<dbReference type="Proteomes" id="UP001054945">
    <property type="component" value="Unassembled WGS sequence"/>
</dbReference>
<evidence type="ECO:0000313" key="3">
    <source>
        <dbReference type="Proteomes" id="UP001054945"/>
    </source>
</evidence>
<evidence type="ECO:0000313" key="2">
    <source>
        <dbReference type="EMBL" id="GIX82111.1"/>
    </source>
</evidence>
<accession>A0AAV4NBW8</accession>
<dbReference type="AlphaFoldDB" id="A0AAV4NBW8"/>
<keyword evidence="3" id="KW-1185">Reference proteome</keyword>
<reference evidence="2 3" key="1">
    <citation type="submission" date="2021-06" db="EMBL/GenBank/DDBJ databases">
        <title>Caerostris extrusa draft genome.</title>
        <authorList>
            <person name="Kono N."/>
            <person name="Arakawa K."/>
        </authorList>
    </citation>
    <scope>NUCLEOTIDE SEQUENCE [LARGE SCALE GENOMIC DNA]</scope>
</reference>
<sequence length="67" mass="7249">MNKNSMNSDGGCNLVESRESDGPRVAAAAKKRERRRRRAWQGTGSATCRIALQHPKRKMLAGGPGGL</sequence>
<gene>
    <name evidence="2" type="ORF">CEXT_101661</name>
</gene>
<feature type="compositionally biased region" description="Polar residues" evidence="1">
    <location>
        <begin position="1"/>
        <end position="10"/>
    </location>
</feature>
<feature type="compositionally biased region" description="Basic residues" evidence="1">
    <location>
        <begin position="29"/>
        <end position="39"/>
    </location>
</feature>
<proteinExistence type="predicted"/>
<comment type="caution">
    <text evidence="2">The sequence shown here is derived from an EMBL/GenBank/DDBJ whole genome shotgun (WGS) entry which is preliminary data.</text>
</comment>
<dbReference type="EMBL" id="BPLR01003206">
    <property type="protein sequence ID" value="GIX82111.1"/>
    <property type="molecule type" value="Genomic_DNA"/>
</dbReference>
<protein>
    <submittedName>
        <fullName evidence="2">Uncharacterized protein</fullName>
    </submittedName>
</protein>